<reference evidence="1 2" key="1">
    <citation type="submission" date="2018-03" db="EMBL/GenBank/DDBJ databases">
        <title>Adhaeribacter sp. HMF7605 Genome sequencing and assembly.</title>
        <authorList>
            <person name="Kang H."/>
            <person name="Kang J."/>
            <person name="Cha I."/>
            <person name="Kim H."/>
            <person name="Joh K."/>
        </authorList>
    </citation>
    <scope>NUCLEOTIDE SEQUENCE [LARGE SCALE GENOMIC DNA]</scope>
    <source>
        <strain evidence="1 2">HMF7605</strain>
    </source>
</reference>
<proteinExistence type="predicted"/>
<evidence type="ECO:0000313" key="2">
    <source>
        <dbReference type="Proteomes" id="UP000240357"/>
    </source>
</evidence>
<dbReference type="RefSeq" id="WP_106925559.1">
    <property type="nucleotide sequence ID" value="NZ_PYFT01000001.1"/>
</dbReference>
<dbReference type="OrthoDB" id="627374at2"/>
<gene>
    <name evidence="1" type="ORF">AHMF7605_00935</name>
</gene>
<name>A0A2T2Y9K6_9BACT</name>
<organism evidence="1 2">
    <name type="scientific">Adhaeribacter arboris</name>
    <dbReference type="NCBI Taxonomy" id="2072846"/>
    <lineage>
        <taxon>Bacteria</taxon>
        <taxon>Pseudomonadati</taxon>
        <taxon>Bacteroidota</taxon>
        <taxon>Cytophagia</taxon>
        <taxon>Cytophagales</taxon>
        <taxon>Hymenobacteraceae</taxon>
        <taxon>Adhaeribacter</taxon>
    </lineage>
</organism>
<dbReference type="Proteomes" id="UP000240357">
    <property type="component" value="Unassembled WGS sequence"/>
</dbReference>
<keyword evidence="2" id="KW-1185">Reference proteome</keyword>
<dbReference type="InterPro" id="IPR029016">
    <property type="entry name" value="GAF-like_dom_sf"/>
</dbReference>
<evidence type="ECO:0000313" key="1">
    <source>
        <dbReference type="EMBL" id="PSR52183.1"/>
    </source>
</evidence>
<dbReference type="EMBL" id="PYFT01000001">
    <property type="protein sequence ID" value="PSR52183.1"/>
    <property type="molecule type" value="Genomic_DNA"/>
</dbReference>
<evidence type="ECO:0008006" key="3">
    <source>
        <dbReference type="Google" id="ProtNLM"/>
    </source>
</evidence>
<comment type="caution">
    <text evidence="1">The sequence shown here is derived from an EMBL/GenBank/DDBJ whole genome shotgun (WGS) entry which is preliminary data.</text>
</comment>
<sequence length="780" mass="91552">MELLQINIPRLVENVRPFRLSFQPFVHYLQKQKQEAPPKSGLIFLYDYLISKFTPFLALQHTLEELTDTEPIDELFTLIKHSVLPFIHQGEETPYAIGLPHHPLSLFHYSESFKRLAGSSTETPPHPDLLTMRENLGRALYKLVLEKCYHIPTSIALSPWLTIKKEVAGLTKYYRLRIDFRFMEPHPLSSLPPVDASWLEFAGNNIRTVEELPVALPLEQFTFDGFSFFLMEDVTEQATLQDLKEVFVHLQSEVESGIYQRFEKALRNLCGLQDLQIGLMPFLQVNGNYVHHAPYTSRSIFLKHSTPLIDEKSKPKVQHLIYEIVRRPQPRIFNDLTCAKTPQQRLLRRKGFGSFIVYPLVVANNAVGMLEIGSPHVGVLNREVLRKVEQAIPMVVELLLYQRNQFKNSMEEIIRQKFTLLQPALEWKFAEAAWAYLRQGQEELLEEEATQVIFEEVFPFYGAIDVRNSSTERNKAIQQDFIRQFRSIGEILQLPNLPRYQSRPEKLLAKCWYWQRRLIEKITPEEEEQITEFIKREINPYFRYLHQHHPEFNTWLFPYLEVVDPITHLYQQKYRAYEQSMAQINTTVTTYLEQEARNIQAIFPHYFEKFRTDGLEYNLYIGSSIAPWLPFGPEHLQQIRQWQLASILQMAALTHQLLPGLPLPLQTTQLILLHSHPVDIKFRLDEHRFDVEGSYSIRYEIIKKRLDKAHLKGTNERLTQPDTIALVYTTRPEIEEFLPVIHRFQQEQKLGMELEFLELEPLQGVTGLKALRLRINYKGI</sequence>
<accession>A0A2T2Y9K6</accession>
<protein>
    <recommendedName>
        <fullName evidence="3">GAF domain-containing protein</fullName>
    </recommendedName>
</protein>
<dbReference type="Gene3D" id="3.30.450.40">
    <property type="match status" value="1"/>
</dbReference>
<dbReference type="AlphaFoldDB" id="A0A2T2Y9K6"/>
<dbReference type="SUPFAM" id="SSF55781">
    <property type="entry name" value="GAF domain-like"/>
    <property type="match status" value="1"/>
</dbReference>